<gene>
    <name evidence="2" type="ORF">RIF29_38710</name>
</gene>
<name>A0AAN9E2B7_CROPI</name>
<comment type="caution">
    <text evidence="2">The sequence shown here is derived from an EMBL/GenBank/DDBJ whole genome shotgun (WGS) entry which is preliminary data.</text>
</comment>
<dbReference type="AlphaFoldDB" id="A0AAN9E2B7"/>
<feature type="transmembrane region" description="Helical" evidence="1">
    <location>
        <begin position="66"/>
        <end position="86"/>
    </location>
</feature>
<keyword evidence="1" id="KW-0472">Membrane</keyword>
<protein>
    <recommendedName>
        <fullName evidence="4">Transmembrane protein</fullName>
    </recommendedName>
</protein>
<keyword evidence="1" id="KW-1133">Transmembrane helix</keyword>
<organism evidence="2 3">
    <name type="scientific">Crotalaria pallida</name>
    <name type="common">Smooth rattlebox</name>
    <name type="synonym">Crotalaria striata</name>
    <dbReference type="NCBI Taxonomy" id="3830"/>
    <lineage>
        <taxon>Eukaryota</taxon>
        <taxon>Viridiplantae</taxon>
        <taxon>Streptophyta</taxon>
        <taxon>Embryophyta</taxon>
        <taxon>Tracheophyta</taxon>
        <taxon>Spermatophyta</taxon>
        <taxon>Magnoliopsida</taxon>
        <taxon>eudicotyledons</taxon>
        <taxon>Gunneridae</taxon>
        <taxon>Pentapetalae</taxon>
        <taxon>rosids</taxon>
        <taxon>fabids</taxon>
        <taxon>Fabales</taxon>
        <taxon>Fabaceae</taxon>
        <taxon>Papilionoideae</taxon>
        <taxon>50 kb inversion clade</taxon>
        <taxon>genistoids sensu lato</taxon>
        <taxon>core genistoids</taxon>
        <taxon>Crotalarieae</taxon>
        <taxon>Crotalaria</taxon>
    </lineage>
</organism>
<evidence type="ECO:0000313" key="2">
    <source>
        <dbReference type="EMBL" id="KAK7243897.1"/>
    </source>
</evidence>
<evidence type="ECO:0000256" key="1">
    <source>
        <dbReference type="SAM" id="Phobius"/>
    </source>
</evidence>
<accession>A0AAN9E2B7</accession>
<feature type="transmembrane region" description="Helical" evidence="1">
    <location>
        <begin position="27"/>
        <end position="46"/>
    </location>
</feature>
<sequence length="95" mass="10798">MEENQKSQTLIILSLSLSFYRERQHRFLRRLSLSFPLLFSGSFVAFPPFHSFSSQSHFSLSFLSRIGNSSFSLLLFVPVVPSLPLISTRSDLSAL</sequence>
<dbReference type="EMBL" id="JAYWIO010000008">
    <property type="protein sequence ID" value="KAK7243897.1"/>
    <property type="molecule type" value="Genomic_DNA"/>
</dbReference>
<proteinExistence type="predicted"/>
<keyword evidence="1" id="KW-0812">Transmembrane</keyword>
<dbReference type="Proteomes" id="UP001372338">
    <property type="component" value="Unassembled WGS sequence"/>
</dbReference>
<evidence type="ECO:0008006" key="4">
    <source>
        <dbReference type="Google" id="ProtNLM"/>
    </source>
</evidence>
<evidence type="ECO:0000313" key="3">
    <source>
        <dbReference type="Proteomes" id="UP001372338"/>
    </source>
</evidence>
<keyword evidence="3" id="KW-1185">Reference proteome</keyword>
<reference evidence="2 3" key="1">
    <citation type="submission" date="2024-01" db="EMBL/GenBank/DDBJ databases">
        <title>The genomes of 5 underutilized Papilionoideae crops provide insights into root nodulation and disease resistanc.</title>
        <authorList>
            <person name="Yuan L."/>
        </authorList>
    </citation>
    <scope>NUCLEOTIDE SEQUENCE [LARGE SCALE GENOMIC DNA]</scope>
    <source>
        <strain evidence="2">ZHUSHIDOU_FW_LH</strain>
        <tissue evidence="2">Leaf</tissue>
    </source>
</reference>